<dbReference type="Proteomes" id="UP000274922">
    <property type="component" value="Unassembled WGS sequence"/>
</dbReference>
<dbReference type="STRING" id="1555241.A0A4P9X722"/>
<dbReference type="Pfam" id="PF00565">
    <property type="entry name" value="SNase"/>
    <property type="match status" value="4"/>
</dbReference>
<dbReference type="GO" id="GO:0005634">
    <property type="term" value="C:nucleus"/>
    <property type="evidence" value="ECO:0007669"/>
    <property type="project" value="TreeGrafter"/>
</dbReference>
<feature type="domain" description="TNase-like" evidence="6">
    <location>
        <begin position="2"/>
        <end position="142"/>
    </location>
</feature>
<dbReference type="GO" id="GO:0003723">
    <property type="term" value="F:RNA binding"/>
    <property type="evidence" value="ECO:0007669"/>
    <property type="project" value="TreeGrafter"/>
</dbReference>
<dbReference type="Pfam" id="PF00567">
    <property type="entry name" value="TUDOR"/>
    <property type="match status" value="1"/>
</dbReference>
<dbReference type="PIRSF" id="PIRSF017179">
    <property type="entry name" value="RISC-Tudor-SN"/>
    <property type="match status" value="1"/>
</dbReference>
<dbReference type="PANTHER" id="PTHR12302">
    <property type="entry name" value="EBNA2 BINDING PROTEIN P100"/>
    <property type="match status" value="1"/>
</dbReference>
<keyword evidence="3" id="KW-0677">Repeat</keyword>
<name>A0A4P9X722_9FUNG</name>
<dbReference type="SMART" id="SM00333">
    <property type="entry name" value="TUDOR"/>
    <property type="match status" value="1"/>
</dbReference>
<dbReference type="InterPro" id="IPR016685">
    <property type="entry name" value="Silence_cplx_Nase-comp_TudorSN"/>
</dbReference>
<dbReference type="Gene3D" id="2.40.50.90">
    <property type="match status" value="4"/>
</dbReference>
<dbReference type="Gene3D" id="2.30.30.140">
    <property type="match status" value="1"/>
</dbReference>
<feature type="non-terminal residue" evidence="7">
    <location>
        <position position="788"/>
    </location>
</feature>
<dbReference type="EMBL" id="ML014188">
    <property type="protein sequence ID" value="RKP01027.1"/>
    <property type="molecule type" value="Genomic_DNA"/>
</dbReference>
<dbReference type="GO" id="GO:0005829">
    <property type="term" value="C:cytosol"/>
    <property type="evidence" value="ECO:0007669"/>
    <property type="project" value="TreeGrafter"/>
</dbReference>
<dbReference type="GO" id="GO:0004518">
    <property type="term" value="F:nuclease activity"/>
    <property type="evidence" value="ECO:0007669"/>
    <property type="project" value="TreeGrafter"/>
</dbReference>
<gene>
    <name evidence="7" type="ORF">CXG81DRAFT_4301</name>
</gene>
<keyword evidence="2" id="KW-0963">Cytoplasm</keyword>
<dbReference type="OrthoDB" id="10023235at2759"/>
<dbReference type="SMART" id="SM00318">
    <property type="entry name" value="SNc"/>
    <property type="match status" value="4"/>
</dbReference>
<feature type="domain" description="TNase-like" evidence="6">
    <location>
        <begin position="505"/>
        <end position="638"/>
    </location>
</feature>
<feature type="domain" description="Tudor" evidence="5">
    <location>
        <begin position="710"/>
        <end position="769"/>
    </location>
</feature>
<dbReference type="SUPFAM" id="SSF63748">
    <property type="entry name" value="Tudor/PWWP/MBT"/>
    <property type="match status" value="1"/>
</dbReference>
<dbReference type="FunFam" id="2.40.50.90:FF:000002">
    <property type="entry name" value="Staphylococcal nuclease domain-containing protein"/>
    <property type="match status" value="1"/>
</dbReference>
<dbReference type="PANTHER" id="PTHR12302:SF2">
    <property type="entry name" value="STAPHYLOCOCCAL NUCLEASE DOMAIN-CONTAINING PROTEIN 1"/>
    <property type="match status" value="1"/>
</dbReference>
<dbReference type="AlphaFoldDB" id="A0A4P9X722"/>
<evidence type="ECO:0000256" key="1">
    <source>
        <dbReference type="ARBA" id="ARBA00004496"/>
    </source>
</evidence>
<feature type="compositionally biased region" description="Polar residues" evidence="4">
    <location>
        <begin position="360"/>
        <end position="379"/>
    </location>
</feature>
<evidence type="ECO:0000259" key="6">
    <source>
        <dbReference type="PROSITE" id="PS50830"/>
    </source>
</evidence>
<reference evidence="8" key="1">
    <citation type="journal article" date="2018" name="Nat. Microbiol.">
        <title>Leveraging single-cell genomics to expand the fungal tree of life.</title>
        <authorList>
            <person name="Ahrendt S.R."/>
            <person name="Quandt C.A."/>
            <person name="Ciobanu D."/>
            <person name="Clum A."/>
            <person name="Salamov A."/>
            <person name="Andreopoulos B."/>
            <person name="Cheng J.F."/>
            <person name="Woyke T."/>
            <person name="Pelin A."/>
            <person name="Henrissat B."/>
            <person name="Reynolds N.K."/>
            <person name="Benny G.L."/>
            <person name="Smith M.E."/>
            <person name="James T.Y."/>
            <person name="Grigoriev I.V."/>
        </authorList>
    </citation>
    <scope>NUCLEOTIDE SEQUENCE [LARGE SCALE GENOMIC DNA]</scope>
    <source>
        <strain evidence="8">ATCC 52028</strain>
    </source>
</reference>
<proteinExistence type="predicted"/>
<accession>A0A4P9X722</accession>
<evidence type="ECO:0000256" key="3">
    <source>
        <dbReference type="ARBA" id="ARBA00022737"/>
    </source>
</evidence>
<organism evidence="7 8">
    <name type="scientific">Caulochytrium protostelioides</name>
    <dbReference type="NCBI Taxonomy" id="1555241"/>
    <lineage>
        <taxon>Eukaryota</taxon>
        <taxon>Fungi</taxon>
        <taxon>Fungi incertae sedis</taxon>
        <taxon>Chytridiomycota</taxon>
        <taxon>Chytridiomycota incertae sedis</taxon>
        <taxon>Chytridiomycetes</taxon>
        <taxon>Caulochytriales</taxon>
        <taxon>Caulochytriaceae</taxon>
        <taxon>Caulochytrium</taxon>
    </lineage>
</organism>
<dbReference type="FunFam" id="2.30.30.140:FF:000018">
    <property type="entry name" value="Serine/threonine-protein kinase 31"/>
    <property type="match status" value="1"/>
</dbReference>
<keyword evidence="8" id="KW-1185">Reference proteome</keyword>
<protein>
    <recommendedName>
        <fullName evidence="9">Staphylococcal nuclease domain-containing protein 1</fullName>
    </recommendedName>
</protein>
<dbReference type="InterPro" id="IPR035437">
    <property type="entry name" value="SNase_OB-fold_sf"/>
</dbReference>
<dbReference type="PROSITE" id="PS50830">
    <property type="entry name" value="TNASE_3"/>
    <property type="match status" value="4"/>
</dbReference>
<evidence type="ECO:0000256" key="4">
    <source>
        <dbReference type="SAM" id="MobiDB-lite"/>
    </source>
</evidence>
<dbReference type="GO" id="GO:0031332">
    <property type="term" value="C:RNAi effector complex"/>
    <property type="evidence" value="ECO:0007669"/>
    <property type="project" value="InterPro"/>
</dbReference>
<evidence type="ECO:0000313" key="8">
    <source>
        <dbReference type="Proteomes" id="UP000274922"/>
    </source>
</evidence>
<evidence type="ECO:0000259" key="5">
    <source>
        <dbReference type="PROSITE" id="PS50304"/>
    </source>
</evidence>
<dbReference type="GO" id="GO:0031047">
    <property type="term" value="P:regulatory ncRNA-mediated gene silencing"/>
    <property type="evidence" value="ECO:0007669"/>
    <property type="project" value="InterPro"/>
</dbReference>
<dbReference type="InterPro" id="IPR002999">
    <property type="entry name" value="Tudor"/>
</dbReference>
<dbReference type="GO" id="GO:0006402">
    <property type="term" value="P:mRNA catabolic process"/>
    <property type="evidence" value="ECO:0007669"/>
    <property type="project" value="TreeGrafter"/>
</dbReference>
<evidence type="ECO:0000256" key="2">
    <source>
        <dbReference type="ARBA" id="ARBA00022490"/>
    </source>
</evidence>
<dbReference type="InterPro" id="IPR016071">
    <property type="entry name" value="Staphylococal_nuclease_OB-fold"/>
</dbReference>
<dbReference type="PROSITE" id="PS50304">
    <property type="entry name" value="TUDOR"/>
    <property type="match status" value="1"/>
</dbReference>
<feature type="region of interest" description="Disordered" evidence="4">
    <location>
        <begin position="355"/>
        <end position="379"/>
    </location>
</feature>
<evidence type="ECO:0008006" key="9">
    <source>
        <dbReference type="Google" id="ProtNLM"/>
    </source>
</evidence>
<feature type="domain" description="TNase-like" evidence="6">
    <location>
        <begin position="171"/>
        <end position="312"/>
    </location>
</feature>
<sequence>NASGMAFVKSVLSGDTVILRSRPINGPPTERLVSLAAIVAPRLGGPRDPEKEEPFGFLAREFLRRRLVGKEVYYRVLYTVPGGRDYAVLQTQAPIAEDQVVVQKALVAAGWAVPKEGRNEIDAELEYLHDVAKHEQKGKYDPANAGLAARTVDYNLSKEDAQKLYAKHKGKPLPAVIEQVKDGSTYRVLVKVEPDVHVVLSLQATGLRAPMWRKGIPNLPDIVEPFSEESKFYVEARLLQKDVQVLLENVGNNSNALFGSVLYPLGDIGEALLKEGLAKCADFSILMVTGGPGRYRAAEAQARERRLRIWRDVAVKAPVNAWEATVTRVISGDTLMVSSRTKGEQKVTLSSIRIPRDTSADGNTGSHTSLHSNNANSDQTEMPYFQYEAREAIRKRVIGKTVTIAEDYVTPANAGYEARTCVTILSKNVNLAEMLVGKGLALVIRHRRDDDRSSSFDQLLMAEERAKAGKVGIHATTPMAPIRFSEVSKSAQRAKIFMTQLTRLRRFKAVVDFVVSGSRFRVIVPGQNLRMTLVLDALRTPRTARNASETSEPFGAEATQLANQHLLQRDVEVEVTGQDKTGGITGNVFVDGTNFGAMLLEAGYATLHSYSAQHNEHYAQLTAAAGVAERQKLGVWSIEKPAAEPTEESATAPKVGPHIDENGQRVVVTDYAGKGQIHIQTLGEGVQRLETMMQTFSDVYADAAQPALTSAKNNDVIAAQFTVDDHWYRARVLRTVNKTSVNVIYVDYGNTETLPLSRCKRLVDAHRLSVLPAQATAAQLAFVQMPAL</sequence>
<evidence type="ECO:0000313" key="7">
    <source>
        <dbReference type="EMBL" id="RKP01027.1"/>
    </source>
</evidence>
<dbReference type="SUPFAM" id="SSF50199">
    <property type="entry name" value="Staphylococcal nuclease"/>
    <property type="match status" value="4"/>
</dbReference>
<comment type="subcellular location">
    <subcellularLocation>
        <location evidence="1">Cytoplasm</location>
    </subcellularLocation>
</comment>
<feature type="domain" description="TNase-like" evidence="6">
    <location>
        <begin position="320"/>
        <end position="476"/>
    </location>
</feature>
<feature type="non-terminal residue" evidence="7">
    <location>
        <position position="1"/>
    </location>
</feature>